<dbReference type="EC" id="6.3.3.2" evidence="4"/>
<comment type="caution">
    <text evidence="5">The sequence shown here is derived from an EMBL/GenBank/DDBJ whole genome shotgun (WGS) entry which is preliminary data.</text>
</comment>
<keyword evidence="3 4" id="KW-0067">ATP-binding</keyword>
<keyword evidence="5" id="KW-0436">Ligase</keyword>
<protein>
    <recommendedName>
        <fullName evidence="4">5-formyltetrahydrofolate cyclo-ligase</fullName>
        <ecNumber evidence="4">6.3.3.2</ecNumber>
    </recommendedName>
</protein>
<evidence type="ECO:0000256" key="4">
    <source>
        <dbReference type="RuleBase" id="RU361279"/>
    </source>
</evidence>
<organism evidence="5 6">
    <name type="scientific">[Lactobacillus] rogosae</name>
    <dbReference type="NCBI Taxonomy" id="706562"/>
    <lineage>
        <taxon>Bacteria</taxon>
        <taxon>Bacillati</taxon>
        <taxon>Bacillota</taxon>
        <taxon>Clostridia</taxon>
        <taxon>Lachnospirales</taxon>
        <taxon>Lachnospiraceae</taxon>
        <taxon>Lachnospira</taxon>
    </lineage>
</organism>
<comment type="similarity">
    <text evidence="1 4">Belongs to the 5-formyltetrahydrofolate cyclo-ligase family.</text>
</comment>
<name>A0ABV1BSR9_9FIRM</name>
<dbReference type="RefSeq" id="WP_055174688.1">
    <property type="nucleotide sequence ID" value="NZ_DAWDXV010000008.1"/>
</dbReference>
<dbReference type="InterPro" id="IPR037171">
    <property type="entry name" value="NagB/RpiA_transferase-like"/>
</dbReference>
<dbReference type="PANTHER" id="PTHR23407">
    <property type="entry name" value="ATPASE INHIBITOR/5-FORMYLTETRAHYDROFOLATE CYCLO-LIGASE"/>
    <property type="match status" value="1"/>
</dbReference>
<dbReference type="PANTHER" id="PTHR23407:SF1">
    <property type="entry name" value="5-FORMYLTETRAHYDROFOLATE CYCLO-LIGASE"/>
    <property type="match status" value="1"/>
</dbReference>
<dbReference type="PIRSF" id="PIRSF006806">
    <property type="entry name" value="FTHF_cligase"/>
    <property type="match status" value="1"/>
</dbReference>
<gene>
    <name evidence="5" type="ORF">WMO14_01490</name>
</gene>
<keyword evidence="2 4" id="KW-0547">Nucleotide-binding</keyword>
<dbReference type="Pfam" id="PF01812">
    <property type="entry name" value="5-FTHF_cyc-lig"/>
    <property type="match status" value="1"/>
</dbReference>
<dbReference type="GO" id="GO:0030272">
    <property type="term" value="F:5-formyltetrahydrofolate cyclo-ligase activity"/>
    <property type="evidence" value="ECO:0007669"/>
    <property type="project" value="UniProtKB-EC"/>
</dbReference>
<comment type="cofactor">
    <cofactor evidence="4">
        <name>Mg(2+)</name>
        <dbReference type="ChEBI" id="CHEBI:18420"/>
    </cofactor>
</comment>
<evidence type="ECO:0000313" key="5">
    <source>
        <dbReference type="EMBL" id="MEQ2378560.1"/>
    </source>
</evidence>
<reference evidence="5 6" key="1">
    <citation type="submission" date="2024-03" db="EMBL/GenBank/DDBJ databases">
        <title>Human intestinal bacterial collection.</title>
        <authorList>
            <person name="Pauvert C."/>
            <person name="Hitch T.C.A."/>
            <person name="Clavel T."/>
        </authorList>
    </citation>
    <scope>NUCLEOTIDE SEQUENCE [LARGE SCALE GENOMIC DNA]</scope>
    <source>
        <strain evidence="5 6">CLA-AA-H255</strain>
    </source>
</reference>
<dbReference type="EMBL" id="JBBMER010000001">
    <property type="protein sequence ID" value="MEQ2378560.1"/>
    <property type="molecule type" value="Genomic_DNA"/>
</dbReference>
<evidence type="ECO:0000256" key="1">
    <source>
        <dbReference type="ARBA" id="ARBA00010638"/>
    </source>
</evidence>
<keyword evidence="6" id="KW-1185">Reference proteome</keyword>
<dbReference type="NCBIfam" id="TIGR02727">
    <property type="entry name" value="MTHFS_bact"/>
    <property type="match status" value="1"/>
</dbReference>
<keyword evidence="4" id="KW-0479">Metal-binding</keyword>
<evidence type="ECO:0000313" key="6">
    <source>
        <dbReference type="Proteomes" id="UP001442364"/>
    </source>
</evidence>
<accession>A0ABV1BSR9</accession>
<dbReference type="SUPFAM" id="SSF100950">
    <property type="entry name" value="NagB/RpiA/CoA transferase-like"/>
    <property type="match status" value="1"/>
</dbReference>
<dbReference type="Proteomes" id="UP001442364">
    <property type="component" value="Unassembled WGS sequence"/>
</dbReference>
<keyword evidence="4" id="KW-0460">Magnesium</keyword>
<dbReference type="InterPro" id="IPR024185">
    <property type="entry name" value="FTHF_cligase-like_sf"/>
</dbReference>
<dbReference type="InterPro" id="IPR002698">
    <property type="entry name" value="FTHF_cligase"/>
</dbReference>
<evidence type="ECO:0000256" key="3">
    <source>
        <dbReference type="ARBA" id="ARBA00022840"/>
    </source>
</evidence>
<sequence length="197" mass="22840">MTVKQNKKEIRTLITNKKKAMSVEEITAGSRIITDRLELSKEYQDNDNILIYVSYNQEVETSGIINKSLERGKKVYVPKVIINKEDRSDKYMEFVRINSYDDLQDGYMGIKEPVSDDYEIPQDGLLVMPGLAFDVTLNRIGYGGGFYDRYLVKNGDRYYKTAICFDYQVLDDIPAEEFDIRPDMIITDKRIITAQEL</sequence>
<evidence type="ECO:0000256" key="2">
    <source>
        <dbReference type="ARBA" id="ARBA00022741"/>
    </source>
</evidence>
<comment type="catalytic activity">
    <reaction evidence="4">
        <text>(6S)-5-formyl-5,6,7,8-tetrahydrofolate + ATP = (6R)-5,10-methenyltetrahydrofolate + ADP + phosphate</text>
        <dbReference type="Rhea" id="RHEA:10488"/>
        <dbReference type="ChEBI" id="CHEBI:30616"/>
        <dbReference type="ChEBI" id="CHEBI:43474"/>
        <dbReference type="ChEBI" id="CHEBI:57455"/>
        <dbReference type="ChEBI" id="CHEBI:57457"/>
        <dbReference type="ChEBI" id="CHEBI:456216"/>
        <dbReference type="EC" id="6.3.3.2"/>
    </reaction>
</comment>
<proteinExistence type="inferred from homology"/>
<dbReference type="Gene3D" id="3.40.50.10420">
    <property type="entry name" value="NagB/RpiA/CoA transferase-like"/>
    <property type="match status" value="1"/>
</dbReference>